<dbReference type="KEGG" id="rru:Rru_B0042"/>
<evidence type="ECO:0000313" key="3">
    <source>
        <dbReference type="Proteomes" id="UP000001929"/>
    </source>
</evidence>
<gene>
    <name evidence="2" type="ordered locus">Rru_B0042</name>
</gene>
<keyword evidence="3" id="KW-1185">Reference proteome</keyword>
<feature type="compositionally biased region" description="Basic and acidic residues" evidence="1">
    <location>
        <begin position="148"/>
        <end position="165"/>
    </location>
</feature>
<feature type="region of interest" description="Disordered" evidence="1">
    <location>
        <begin position="226"/>
        <end position="284"/>
    </location>
</feature>
<sequence length="284" mass="30573">MASRILSFGRAHRAEKTVKVEGWTNQQLAELYRITDLLGRSGMSVATDMGLSDEGEPWFVFYDPESGDVIAHFARIDGLFVVVASAAGTTLRGRDFRHLIDQIVESQPLVFPKPERPGNVRKLHLHPSIVLTAFIATALLHSRKALADGGHDGDGDHKSDGRGRGSEGSGQATDAGHQGGGSGFLFQATSMASALAFAMVAAQSDPSFLEKIGLSEDRAPDLAHSLAEKNRRPCRAAQPGSHAPRDHAAGPDQRSEDRVRRERRPLRAGERALEDRGAEDGACP</sequence>
<evidence type="ECO:0000313" key="2">
    <source>
        <dbReference type="EMBL" id="ABC24638.1"/>
    </source>
</evidence>
<dbReference type="HOGENOM" id="CLU_979624_0_0_5"/>
<protein>
    <submittedName>
        <fullName evidence="2">Uncharacterized protein</fullName>
    </submittedName>
</protein>
<accession>Q2RMK7</accession>
<dbReference type="EMBL" id="CP000231">
    <property type="protein sequence ID" value="ABC24638.1"/>
    <property type="molecule type" value="Genomic_DNA"/>
</dbReference>
<dbReference type="EnsemblBacteria" id="ABC24638">
    <property type="protein sequence ID" value="ABC24638"/>
    <property type="gene ID" value="Rru_B0042"/>
</dbReference>
<feature type="compositionally biased region" description="Basic and acidic residues" evidence="1">
    <location>
        <begin position="243"/>
        <end position="284"/>
    </location>
</feature>
<proteinExistence type="predicted"/>
<dbReference type="Proteomes" id="UP000001929">
    <property type="component" value="Plasmid unnamed"/>
</dbReference>
<organism evidence="2 3">
    <name type="scientific">Rhodospirillum rubrum (strain ATCC 11170 / ATH 1.1.1 / DSM 467 / LMG 4362 / NCIMB 8255 / S1)</name>
    <dbReference type="NCBI Taxonomy" id="269796"/>
    <lineage>
        <taxon>Bacteria</taxon>
        <taxon>Pseudomonadati</taxon>
        <taxon>Pseudomonadota</taxon>
        <taxon>Alphaproteobacteria</taxon>
        <taxon>Rhodospirillales</taxon>
        <taxon>Rhodospirillaceae</taxon>
        <taxon>Rhodospirillum</taxon>
    </lineage>
</organism>
<dbReference type="PATRIC" id="fig|269796.9.peg.40"/>
<evidence type="ECO:0000256" key="1">
    <source>
        <dbReference type="SAM" id="MobiDB-lite"/>
    </source>
</evidence>
<name>Q2RMK7_RHORT</name>
<dbReference type="RefSeq" id="WP_011387753.1">
    <property type="nucleotide sequence ID" value="NC_007641.1"/>
</dbReference>
<dbReference type="AlphaFoldDB" id="Q2RMK7"/>
<feature type="region of interest" description="Disordered" evidence="1">
    <location>
        <begin position="148"/>
        <end position="181"/>
    </location>
</feature>
<reference evidence="2 3" key="1">
    <citation type="journal article" date="2011" name="Stand. Genomic Sci.">
        <title>Complete genome sequence of Rhodospirillum rubrum type strain (S1).</title>
        <authorList>
            <person name="Munk A.C."/>
            <person name="Copeland A."/>
            <person name="Lucas S."/>
            <person name="Lapidus A."/>
            <person name="Del Rio T.G."/>
            <person name="Barry K."/>
            <person name="Detter J.C."/>
            <person name="Hammon N."/>
            <person name="Israni S."/>
            <person name="Pitluck S."/>
            <person name="Brettin T."/>
            <person name="Bruce D."/>
            <person name="Han C."/>
            <person name="Tapia R."/>
            <person name="Gilna P."/>
            <person name="Schmutz J."/>
            <person name="Larimer F."/>
            <person name="Land M."/>
            <person name="Kyrpides N.C."/>
            <person name="Mavromatis K."/>
            <person name="Richardson P."/>
            <person name="Rohde M."/>
            <person name="Goker M."/>
            <person name="Klenk H.P."/>
            <person name="Zhang Y."/>
            <person name="Roberts G.P."/>
            <person name="Reslewic S."/>
            <person name="Schwartz D.C."/>
        </authorList>
    </citation>
    <scope>NUCLEOTIDE SEQUENCE [LARGE SCALE GENOMIC DNA]</scope>
    <source>
        <strain evidence="3">ATCC 11170 / ATH 1.1.1 / DSM 467 / LMG 4362 / NCIMB 8255 / S1</strain>
        <plasmid evidence="3">pRHORT</plasmid>
    </source>
</reference>
<keyword evidence="2" id="KW-0614">Plasmid</keyword>
<geneLocation type="plasmid" evidence="3">
    <name>pRHORT</name>
</geneLocation>